<dbReference type="InterPro" id="IPR022190">
    <property type="entry name" value="DUF3716"/>
</dbReference>
<comment type="caution">
    <text evidence="2">The sequence shown here is derived from an EMBL/GenBank/DDBJ whole genome shotgun (WGS) entry which is preliminary data.</text>
</comment>
<feature type="region of interest" description="Disordered" evidence="1">
    <location>
        <begin position="1"/>
        <end position="109"/>
    </location>
</feature>
<evidence type="ECO:0000313" key="3">
    <source>
        <dbReference type="Proteomes" id="UP001321760"/>
    </source>
</evidence>
<feature type="region of interest" description="Disordered" evidence="1">
    <location>
        <begin position="377"/>
        <end position="420"/>
    </location>
</feature>
<name>A0AAV9G3T0_9PEZI</name>
<feature type="compositionally biased region" description="Low complexity" evidence="1">
    <location>
        <begin position="65"/>
        <end position="78"/>
    </location>
</feature>
<evidence type="ECO:0000256" key="1">
    <source>
        <dbReference type="SAM" id="MobiDB-lite"/>
    </source>
</evidence>
<dbReference type="EMBL" id="MU866004">
    <property type="protein sequence ID" value="KAK4442885.1"/>
    <property type="molecule type" value="Genomic_DNA"/>
</dbReference>
<dbReference type="AlphaFoldDB" id="A0AAV9G3T0"/>
<feature type="compositionally biased region" description="Low complexity" evidence="1">
    <location>
        <begin position="132"/>
        <end position="183"/>
    </location>
</feature>
<feature type="compositionally biased region" description="Acidic residues" evidence="1">
    <location>
        <begin position="7"/>
        <end position="22"/>
    </location>
</feature>
<sequence>MPRLSSSEDDYSSSESGSDSDIEATPWDPATTFEVKEEQVKEEEEAARQTSFPRHTSSISTSQSAVNGYANADGYAGAEQDGDEDEIEDDSKDEIEDDSKVETEDDAMEVVNAAQPDEDNYSIHSALEQLLQKQRPDQQPQQSLQLHPSFAQQLAAQRQSAQVQPLQPAQPAQSIAQPQPAQVHPSFSQQQIPPGVPESIPYNAFHLFRRAFPHVIITDEARRCLTFRLLSTRDVKRIPVVRVKKFHGHKPQNIPSYFMQATGDVMEGDKSCHRCRIGGVYSLCVVMTDPELNRHTSGACAGCWYNRDGCRCTIRSATGRHRKRRDGYLPRPVGVEEIMSDLVPHVPAPAPVPAAATAYATVPVSAPAPVPSPVAVQAPTSTPAAAPTPAPVAAQPRIPMPAAQSPVKPESRDSKISSWEERYSKMPVQQLLEGQRHLLWRQDDINMRLVAMTKVLQSRVGSAEHRVTSGLNEMRK</sequence>
<dbReference type="PANTHER" id="PTHR45725">
    <property type="entry name" value="FORMIN HOMOLOGY 2 FAMILY MEMBER"/>
    <property type="match status" value="1"/>
</dbReference>
<organism evidence="2 3">
    <name type="scientific">Podospora aff. communis PSN243</name>
    <dbReference type="NCBI Taxonomy" id="3040156"/>
    <lineage>
        <taxon>Eukaryota</taxon>
        <taxon>Fungi</taxon>
        <taxon>Dikarya</taxon>
        <taxon>Ascomycota</taxon>
        <taxon>Pezizomycotina</taxon>
        <taxon>Sordariomycetes</taxon>
        <taxon>Sordariomycetidae</taxon>
        <taxon>Sordariales</taxon>
        <taxon>Podosporaceae</taxon>
        <taxon>Podospora</taxon>
    </lineage>
</organism>
<feature type="region of interest" description="Disordered" evidence="1">
    <location>
        <begin position="132"/>
        <end position="195"/>
    </location>
</feature>
<reference evidence="2" key="1">
    <citation type="journal article" date="2023" name="Mol. Phylogenet. Evol.">
        <title>Genome-scale phylogeny and comparative genomics of the fungal order Sordariales.</title>
        <authorList>
            <person name="Hensen N."/>
            <person name="Bonometti L."/>
            <person name="Westerberg I."/>
            <person name="Brannstrom I.O."/>
            <person name="Guillou S."/>
            <person name="Cros-Aarteil S."/>
            <person name="Calhoun S."/>
            <person name="Haridas S."/>
            <person name="Kuo A."/>
            <person name="Mondo S."/>
            <person name="Pangilinan J."/>
            <person name="Riley R."/>
            <person name="LaButti K."/>
            <person name="Andreopoulos B."/>
            <person name="Lipzen A."/>
            <person name="Chen C."/>
            <person name="Yan M."/>
            <person name="Daum C."/>
            <person name="Ng V."/>
            <person name="Clum A."/>
            <person name="Steindorff A."/>
            <person name="Ohm R.A."/>
            <person name="Martin F."/>
            <person name="Silar P."/>
            <person name="Natvig D.O."/>
            <person name="Lalanne C."/>
            <person name="Gautier V."/>
            <person name="Ament-Velasquez S.L."/>
            <person name="Kruys A."/>
            <person name="Hutchinson M.I."/>
            <person name="Powell A.J."/>
            <person name="Barry K."/>
            <person name="Miller A.N."/>
            <person name="Grigoriev I.V."/>
            <person name="Debuchy R."/>
            <person name="Gladieux P."/>
            <person name="Hiltunen Thoren M."/>
            <person name="Johannesson H."/>
        </authorList>
    </citation>
    <scope>NUCLEOTIDE SEQUENCE</scope>
    <source>
        <strain evidence="2">PSN243</strain>
    </source>
</reference>
<proteinExistence type="predicted"/>
<feature type="compositionally biased region" description="Acidic residues" evidence="1">
    <location>
        <begin position="80"/>
        <end position="108"/>
    </location>
</feature>
<gene>
    <name evidence="2" type="ORF">QBC34DRAFT_443803</name>
</gene>
<dbReference type="Proteomes" id="UP001321760">
    <property type="component" value="Unassembled WGS sequence"/>
</dbReference>
<keyword evidence="3" id="KW-1185">Reference proteome</keyword>
<dbReference type="Pfam" id="PF12511">
    <property type="entry name" value="DUF3716"/>
    <property type="match status" value="1"/>
</dbReference>
<protein>
    <submittedName>
        <fullName evidence="2">Uncharacterized protein</fullName>
    </submittedName>
</protein>
<reference evidence="2" key="2">
    <citation type="submission" date="2023-05" db="EMBL/GenBank/DDBJ databases">
        <authorList>
            <consortium name="Lawrence Berkeley National Laboratory"/>
            <person name="Steindorff A."/>
            <person name="Hensen N."/>
            <person name="Bonometti L."/>
            <person name="Westerberg I."/>
            <person name="Brannstrom I.O."/>
            <person name="Guillou S."/>
            <person name="Cros-Aarteil S."/>
            <person name="Calhoun S."/>
            <person name="Haridas S."/>
            <person name="Kuo A."/>
            <person name="Mondo S."/>
            <person name="Pangilinan J."/>
            <person name="Riley R."/>
            <person name="Labutti K."/>
            <person name="Andreopoulos B."/>
            <person name="Lipzen A."/>
            <person name="Chen C."/>
            <person name="Yanf M."/>
            <person name="Daum C."/>
            <person name="Ng V."/>
            <person name="Clum A."/>
            <person name="Ohm R."/>
            <person name="Martin F."/>
            <person name="Silar P."/>
            <person name="Natvig D."/>
            <person name="Lalanne C."/>
            <person name="Gautier V."/>
            <person name="Ament-Velasquez S.L."/>
            <person name="Kruys A."/>
            <person name="Hutchinson M.I."/>
            <person name="Powell A.J."/>
            <person name="Barry K."/>
            <person name="Miller A.N."/>
            <person name="Grigoriev I.V."/>
            <person name="Debuchy R."/>
            <person name="Gladieux P."/>
            <person name="Thoren M.H."/>
            <person name="Johannesson H."/>
        </authorList>
    </citation>
    <scope>NUCLEOTIDE SEQUENCE</scope>
    <source>
        <strain evidence="2">PSN243</strain>
    </source>
</reference>
<dbReference type="InterPro" id="IPR051425">
    <property type="entry name" value="Formin_Homology"/>
</dbReference>
<feature type="compositionally biased region" description="Low complexity" evidence="1">
    <location>
        <begin position="377"/>
        <end position="396"/>
    </location>
</feature>
<dbReference type="PANTHER" id="PTHR45725:SF1">
    <property type="entry name" value="DISHEVELLED ASSOCIATED ACTIVATOR OF MORPHOGENESIS, ISOFORM D"/>
    <property type="match status" value="1"/>
</dbReference>
<accession>A0AAV9G3T0</accession>
<feature type="compositionally biased region" description="Polar residues" evidence="1">
    <location>
        <begin position="48"/>
        <end position="64"/>
    </location>
</feature>
<feature type="compositionally biased region" description="Basic and acidic residues" evidence="1">
    <location>
        <begin position="409"/>
        <end position="420"/>
    </location>
</feature>
<evidence type="ECO:0000313" key="2">
    <source>
        <dbReference type="EMBL" id="KAK4442885.1"/>
    </source>
</evidence>